<dbReference type="InterPro" id="IPR021530">
    <property type="entry name" value="AllH-like"/>
</dbReference>
<dbReference type="AlphaFoldDB" id="A0A1H5SJ78"/>
<feature type="region of interest" description="Disordered" evidence="1">
    <location>
        <begin position="1"/>
        <end position="26"/>
    </location>
</feature>
<dbReference type="Proteomes" id="UP000236723">
    <property type="component" value="Unassembled WGS sequence"/>
</dbReference>
<sequence>MTAVMREPVSLPTRQRPRPPLAGAARSAASVIPGAARTAGPDIPGAAGVSLRDLLDPPRTPGRVIAAFPAALYLEMRTAAEPRVLAVVCSDAVRLPNSVVIAAGSRDRPLRSIHEGEEAWAGDGLVEVGALRVRVRRWWDPSPTLGPVALARLTHGVRELEAALADARFGLAGHPDPHLLAGRCADGDLAGAVEAAERIVGLGPGLTPSGDDVLAALLVALRALGGSVQHGRTALWLADWLGAAVTADAETRTTTLAATLLHCAADGQASAEVIAVLRGIAGLEPLAPALRRLLAAGHTSGADLAFGLLAGCRAVLTLSLTALKGHRASA</sequence>
<proteinExistence type="predicted"/>
<reference evidence="3" key="1">
    <citation type="submission" date="2016-10" db="EMBL/GenBank/DDBJ databases">
        <authorList>
            <person name="Varghese N."/>
            <person name="Submissions S."/>
        </authorList>
    </citation>
    <scope>NUCLEOTIDE SEQUENCE [LARGE SCALE GENOMIC DNA]</scope>
    <source>
        <strain evidence="3">DSM 43163</strain>
    </source>
</reference>
<accession>A0A1H5SJ78</accession>
<gene>
    <name evidence="2" type="ORF">SAMN04489712_101210</name>
</gene>
<name>A0A1H5SJ78_9ACTN</name>
<evidence type="ECO:0000256" key="1">
    <source>
        <dbReference type="SAM" id="MobiDB-lite"/>
    </source>
</evidence>
<dbReference type="EMBL" id="FNVO01000001">
    <property type="protein sequence ID" value="SEF49998.1"/>
    <property type="molecule type" value="Genomic_DNA"/>
</dbReference>
<evidence type="ECO:0000313" key="2">
    <source>
        <dbReference type="EMBL" id="SEF49998.1"/>
    </source>
</evidence>
<dbReference type="Pfam" id="PF11392">
    <property type="entry name" value="AllH"/>
    <property type="match status" value="1"/>
</dbReference>
<organism evidence="2 3">
    <name type="scientific">Thermomonospora echinospora</name>
    <dbReference type="NCBI Taxonomy" id="1992"/>
    <lineage>
        <taxon>Bacteria</taxon>
        <taxon>Bacillati</taxon>
        <taxon>Actinomycetota</taxon>
        <taxon>Actinomycetes</taxon>
        <taxon>Streptosporangiales</taxon>
        <taxon>Thermomonosporaceae</taxon>
        <taxon>Thermomonospora</taxon>
    </lineage>
</organism>
<dbReference type="OrthoDB" id="4933449at2"/>
<keyword evidence="3" id="KW-1185">Reference proteome</keyword>
<evidence type="ECO:0008006" key="4">
    <source>
        <dbReference type="Google" id="ProtNLM"/>
    </source>
</evidence>
<protein>
    <recommendedName>
        <fullName evidence="4">DUF2877 domain-containing protein</fullName>
    </recommendedName>
</protein>
<evidence type="ECO:0000313" key="3">
    <source>
        <dbReference type="Proteomes" id="UP000236723"/>
    </source>
</evidence>